<evidence type="ECO:0000313" key="7">
    <source>
        <dbReference type="Proteomes" id="UP000680020"/>
    </source>
</evidence>
<dbReference type="Proteomes" id="UP000680020">
    <property type="component" value="Unassembled WGS sequence"/>
</dbReference>
<protein>
    <submittedName>
        <fullName evidence="6">1-acyl-sn-glycerol-3-phosphate acyltransferase</fullName>
    </submittedName>
</protein>
<dbReference type="CDD" id="cd07989">
    <property type="entry name" value="LPLAT_AGPAT-like"/>
    <property type="match status" value="1"/>
</dbReference>
<keyword evidence="3 6" id="KW-0012">Acyltransferase</keyword>
<accession>A0AB35BXV8</accession>
<comment type="pathway">
    <text evidence="1">Lipid metabolism.</text>
</comment>
<sequence>MYQKLNCLWRISMTGVAFALFGMGGLILSMIIFPLHHLIERDHQRRKCFAQKAIGRTFRAFLWWLKTFRVFQYRFEGFETLNEDQNVIVVANHPSILDYVFLASRIDHCSCIVKKKLLENIFMKGVIGAADYIPNDETEGFIALCEEKLSPQDKLLIFPEGTRTTAGEPLRLQRGAANIALRTQKDIRLVSIDLDQPMLTKELKWYQVPPMQPTFIIKVQEKINICTYLNSEHRLSYQSRQLTDDLTQRLQHNLQQSKKDTA</sequence>
<evidence type="ECO:0000256" key="4">
    <source>
        <dbReference type="SAM" id="Phobius"/>
    </source>
</evidence>
<dbReference type="InterPro" id="IPR002123">
    <property type="entry name" value="Plipid/glycerol_acylTrfase"/>
</dbReference>
<dbReference type="RefSeq" id="WP_213403751.1">
    <property type="nucleotide sequence ID" value="NZ_JAGIBT010000003.1"/>
</dbReference>
<evidence type="ECO:0000256" key="3">
    <source>
        <dbReference type="ARBA" id="ARBA00023315"/>
    </source>
</evidence>
<dbReference type="SMART" id="SM00563">
    <property type="entry name" value="PlsC"/>
    <property type="match status" value="1"/>
</dbReference>
<dbReference type="PANTHER" id="PTHR10434">
    <property type="entry name" value="1-ACYL-SN-GLYCEROL-3-PHOSPHATE ACYLTRANSFERASE"/>
    <property type="match status" value="1"/>
</dbReference>
<evidence type="ECO:0000256" key="2">
    <source>
        <dbReference type="ARBA" id="ARBA00022679"/>
    </source>
</evidence>
<evidence type="ECO:0000259" key="5">
    <source>
        <dbReference type="SMART" id="SM00563"/>
    </source>
</evidence>
<dbReference type="GO" id="GO:0006654">
    <property type="term" value="P:phosphatidic acid biosynthetic process"/>
    <property type="evidence" value="ECO:0007669"/>
    <property type="project" value="TreeGrafter"/>
</dbReference>
<organism evidence="6 7">
    <name type="scientific">Wohlfahrtiimonas chitiniclastica</name>
    <dbReference type="NCBI Taxonomy" id="400946"/>
    <lineage>
        <taxon>Bacteria</taxon>
        <taxon>Pseudomonadati</taxon>
        <taxon>Pseudomonadota</taxon>
        <taxon>Gammaproteobacteria</taxon>
        <taxon>Cardiobacteriales</taxon>
        <taxon>Ignatzschineriaceae</taxon>
        <taxon>Wohlfahrtiimonas</taxon>
    </lineage>
</organism>
<keyword evidence="4" id="KW-1133">Transmembrane helix</keyword>
<feature type="domain" description="Phospholipid/glycerol acyltransferase" evidence="5">
    <location>
        <begin position="87"/>
        <end position="195"/>
    </location>
</feature>
<comment type="caution">
    <text evidence="6">The sequence shown here is derived from an EMBL/GenBank/DDBJ whole genome shotgun (WGS) entry which is preliminary data.</text>
</comment>
<proteinExistence type="predicted"/>
<dbReference type="SUPFAM" id="SSF69593">
    <property type="entry name" value="Glycerol-3-phosphate (1)-acyltransferase"/>
    <property type="match status" value="1"/>
</dbReference>
<keyword evidence="4" id="KW-0812">Transmembrane</keyword>
<gene>
    <name evidence="6" type="ORF">J7561_04825</name>
</gene>
<reference evidence="6" key="1">
    <citation type="submission" date="2021-03" db="EMBL/GenBank/DDBJ databases">
        <title>Identification and antibiotic profiling of Wohlfahrtiimonas chitiniclastica, an underestimated human pathogen.</title>
        <authorList>
            <person name="Kopf A."/>
            <person name="Bunk B."/>
            <person name="Coldewey S."/>
            <person name="Gunzer F."/>
            <person name="Riedel T."/>
            <person name="Schroettner P."/>
        </authorList>
    </citation>
    <scope>NUCLEOTIDE SEQUENCE</scope>
    <source>
        <strain evidence="6">DSM 100917</strain>
    </source>
</reference>
<dbReference type="AlphaFoldDB" id="A0AB35BXV8"/>
<dbReference type="EMBL" id="JAGIBU010000003">
    <property type="protein sequence ID" value="MBS7824524.1"/>
    <property type="molecule type" value="Genomic_DNA"/>
</dbReference>
<name>A0AB35BXV8_9GAMM</name>
<keyword evidence="2" id="KW-0808">Transferase</keyword>
<keyword evidence="4" id="KW-0472">Membrane</keyword>
<evidence type="ECO:0000313" key="6">
    <source>
        <dbReference type="EMBL" id="MBS7824524.1"/>
    </source>
</evidence>
<evidence type="ECO:0000256" key="1">
    <source>
        <dbReference type="ARBA" id="ARBA00005189"/>
    </source>
</evidence>
<feature type="transmembrane region" description="Helical" evidence="4">
    <location>
        <begin position="12"/>
        <end position="35"/>
    </location>
</feature>
<dbReference type="Pfam" id="PF01553">
    <property type="entry name" value="Acyltransferase"/>
    <property type="match status" value="1"/>
</dbReference>
<dbReference type="PANTHER" id="PTHR10434:SF66">
    <property type="entry name" value="PHOSPHOLIPID_GLYCEROL ACYLTRANSFERASE DOMAIN-CONTAINING PROTEIN"/>
    <property type="match status" value="1"/>
</dbReference>
<dbReference type="GO" id="GO:0003841">
    <property type="term" value="F:1-acylglycerol-3-phosphate O-acyltransferase activity"/>
    <property type="evidence" value="ECO:0007669"/>
    <property type="project" value="TreeGrafter"/>
</dbReference>